<dbReference type="Gene3D" id="2.40.160.50">
    <property type="entry name" value="membrane protein fhac: a member of the omp85/tpsb transporter family"/>
    <property type="match status" value="1"/>
</dbReference>
<protein>
    <recommendedName>
        <fullName evidence="8 9">Outer membrane protein assembly factor BamA</fullName>
    </recommendedName>
</protein>
<keyword evidence="5 8" id="KW-0677">Repeat</keyword>
<dbReference type="InterPro" id="IPR010827">
    <property type="entry name" value="BamA/TamA_POTRA"/>
</dbReference>
<dbReference type="PROSITE" id="PS51779">
    <property type="entry name" value="POTRA"/>
    <property type="match status" value="5"/>
</dbReference>
<comment type="subunit">
    <text evidence="8">Part of the Bam complex.</text>
</comment>
<proteinExistence type="inferred from homology"/>
<dbReference type="GO" id="GO:1990063">
    <property type="term" value="C:Bam protein complex"/>
    <property type="evidence" value="ECO:0007669"/>
    <property type="project" value="TreeGrafter"/>
</dbReference>
<dbReference type="PANTHER" id="PTHR12815:SF23">
    <property type="entry name" value="OUTER MEMBRANE PROTEIN ASSEMBLY FACTOR BAMA"/>
    <property type="match status" value="1"/>
</dbReference>
<gene>
    <name evidence="8 12" type="primary">bamA</name>
    <name evidence="12" type="ORF">J1836_013115</name>
    <name evidence="11" type="ORF">J1836_17725</name>
</gene>
<dbReference type="InterPro" id="IPR000184">
    <property type="entry name" value="Bac_surfAg_D15"/>
</dbReference>
<keyword evidence="6 8" id="KW-0472">Membrane</keyword>
<comment type="function">
    <text evidence="8">Part of the outer membrane protein assembly complex, which is involved in assembly and insertion of beta-barrel proteins into the outer membrane.</text>
</comment>
<evidence type="ECO:0000256" key="2">
    <source>
        <dbReference type="ARBA" id="ARBA00022452"/>
    </source>
</evidence>
<evidence type="ECO:0000259" key="10">
    <source>
        <dbReference type="PROSITE" id="PS51779"/>
    </source>
</evidence>
<dbReference type="InterPro" id="IPR039910">
    <property type="entry name" value="D15-like"/>
</dbReference>
<evidence type="ECO:0000313" key="13">
    <source>
        <dbReference type="Proteomes" id="UP000664466"/>
    </source>
</evidence>
<evidence type="ECO:0000256" key="6">
    <source>
        <dbReference type="ARBA" id="ARBA00023136"/>
    </source>
</evidence>
<evidence type="ECO:0000256" key="7">
    <source>
        <dbReference type="ARBA" id="ARBA00023237"/>
    </source>
</evidence>
<evidence type="ECO:0000256" key="4">
    <source>
        <dbReference type="ARBA" id="ARBA00022729"/>
    </source>
</evidence>
<evidence type="ECO:0000313" key="12">
    <source>
        <dbReference type="EMBL" id="QTX09559.1"/>
    </source>
</evidence>
<name>A0A8B0SFM4_9GAMM</name>
<dbReference type="GO" id="GO:0043165">
    <property type="term" value="P:Gram-negative-bacterium-type cell outer membrane assembly"/>
    <property type="evidence" value="ECO:0007669"/>
    <property type="project" value="UniProtKB-UniRule"/>
</dbReference>
<feature type="domain" description="POTRA" evidence="10">
    <location>
        <begin position="177"/>
        <end position="267"/>
    </location>
</feature>
<keyword evidence="3 8" id="KW-0812">Transmembrane</keyword>
<keyword evidence="7 8" id="KW-0998">Cell outer membrane</keyword>
<evidence type="ECO:0000256" key="1">
    <source>
        <dbReference type="ARBA" id="ARBA00004370"/>
    </source>
</evidence>
<feature type="domain" description="POTRA" evidence="10">
    <location>
        <begin position="26"/>
        <end position="93"/>
    </location>
</feature>
<feature type="domain" description="POTRA" evidence="10">
    <location>
        <begin position="351"/>
        <end position="425"/>
    </location>
</feature>
<keyword evidence="2 8" id="KW-1134">Transmembrane beta strand</keyword>
<dbReference type="Pfam" id="PF07244">
    <property type="entry name" value="POTRA"/>
    <property type="match status" value="4"/>
</dbReference>
<evidence type="ECO:0000256" key="9">
    <source>
        <dbReference type="NCBIfam" id="TIGR03303"/>
    </source>
</evidence>
<dbReference type="AlphaFoldDB" id="A0A8B0SFM4"/>
<organism evidence="12">
    <name type="scientific">Thiothrix fructosivorans</name>
    <dbReference type="NCBI Taxonomy" id="111770"/>
    <lineage>
        <taxon>Bacteria</taxon>
        <taxon>Pseudomonadati</taxon>
        <taxon>Pseudomonadota</taxon>
        <taxon>Gammaproteobacteria</taxon>
        <taxon>Thiotrichales</taxon>
        <taxon>Thiotrichaceae</taxon>
        <taxon>Thiothrix</taxon>
    </lineage>
</organism>
<dbReference type="Proteomes" id="UP000664466">
    <property type="component" value="Unassembled WGS sequence"/>
</dbReference>
<reference evidence="12" key="2">
    <citation type="submission" date="2021-04" db="EMBL/GenBank/DDBJ databases">
        <title>Complete Genome and methylome analysis of Thiothrix fructosivorans ATCC 49748.</title>
        <authorList>
            <person name="Fomenkov A."/>
            <person name="Sun L."/>
            <person name="Vincze T."/>
            <person name="Grabovich M.Y."/>
            <person name="Roberts R.J."/>
        </authorList>
    </citation>
    <scope>NUCLEOTIDE SEQUENCE</scope>
    <source>
        <strain evidence="12">ATCC 49748</strain>
    </source>
</reference>
<evidence type="ECO:0000256" key="5">
    <source>
        <dbReference type="ARBA" id="ARBA00022737"/>
    </source>
</evidence>
<feature type="domain" description="POTRA" evidence="10">
    <location>
        <begin position="94"/>
        <end position="174"/>
    </location>
</feature>
<evidence type="ECO:0000256" key="3">
    <source>
        <dbReference type="ARBA" id="ARBA00022692"/>
    </source>
</evidence>
<dbReference type="HAMAP" id="MF_01430">
    <property type="entry name" value="OM_assembly_BamA"/>
    <property type="match status" value="1"/>
</dbReference>
<dbReference type="EMBL" id="CP072748">
    <property type="protein sequence ID" value="QTX09559.1"/>
    <property type="molecule type" value="Genomic_DNA"/>
</dbReference>
<evidence type="ECO:0000256" key="8">
    <source>
        <dbReference type="HAMAP-Rule" id="MF_01430"/>
    </source>
</evidence>
<accession>A0A8B0SFM4</accession>
<dbReference type="PIRSF" id="PIRSF006076">
    <property type="entry name" value="OM_assembly_OMP85"/>
    <property type="match status" value="1"/>
</dbReference>
<sequence length="763" mass="84050" precursor="true">MKKHTLVISAVSCLLAVSQAAWAAAFVVRDIEVNGLERVAAGTVLNYLPARVGEQFNDAKSADAIRALFQTGLFEDVQLGRRGDVLVVTVVERPAIGELKVTGNRKIPTEKLMEVLKLRNISKGDTLDKAALATIERELAEQYQAMGHYGVAIKTTVEALPRNRVGVNIAINEGNVARIQQVKIIGNKAFPEAVLLKQLESGPRGAFSIPFLSDSDKYSKEKLIGDLDALNSFYRDRGYINFEITSADVSMSPDKKNIFLNVSVNEGRQYRIGDVSMSGNPGLSQEQLGKAIKLRKGEVFSQKALEETRKNLSSKLGSQGYAFTKVTATPDFDEANGQVGILLSVDQGKRTYVRRIDIRGNNRTKDEVYRRELRQVESSWFSKEQVERSKTRLERLPYVEEASIEAEPVAGTEDQIDLIVTVKERSSNQFRVGAGFSQSQGVLFNVNLNQDNFMGTGKKLDVNVDNSKVNKNYSIGYTDPYYTPDGISRGFSGYYKEYDAEAEDISSYASNRYGGSVNYTVPMSEHDSVYASLGAEKREIVLGSEPAQRIKDFVAKNGEEYTQLPVTVSYVHDTRNRTVFPTEGQRHRVSLQANAPGSDLQYQKLSYDGATYHPITDNVTFVAKGKVGTSNTSGGLDETPFFDKYYAGGINSVRGFDQSTLGKRDEKDDPIGGDLMVTGTAEVQFPVPFAEDVKGLKMSTFVDGGNVFEKSGDFKSDELRYSAGVGAVWLSPIGPLEVSYAKPLNAKDDDKEQKVQFSIGASF</sequence>
<dbReference type="NCBIfam" id="TIGR03303">
    <property type="entry name" value="OM_YaeT"/>
    <property type="match status" value="1"/>
</dbReference>
<feature type="domain" description="POTRA" evidence="10">
    <location>
        <begin position="270"/>
        <end position="348"/>
    </location>
</feature>
<keyword evidence="4 8" id="KW-0732">Signal</keyword>
<reference evidence="11 13" key="1">
    <citation type="submission" date="2021-03" db="EMBL/GenBank/DDBJ databases">
        <title>Draft genome and methylome analysis of Thiotrix fructosivoruns ATCC 49748.</title>
        <authorList>
            <person name="Fomenkov A."/>
            <person name="Grabovich M.Y."/>
            <person name="Roberts R.J."/>
        </authorList>
    </citation>
    <scope>NUCLEOTIDE SEQUENCE [LARGE SCALE GENOMIC DNA]</scope>
    <source>
        <strain evidence="11 13">ATCC 49748</strain>
    </source>
</reference>
<dbReference type="EMBL" id="JAFMPM010000008">
    <property type="protein sequence ID" value="MBO0614740.1"/>
    <property type="molecule type" value="Genomic_DNA"/>
</dbReference>
<evidence type="ECO:0000313" key="11">
    <source>
        <dbReference type="EMBL" id="MBO0614740.1"/>
    </source>
</evidence>
<dbReference type="Pfam" id="PF01103">
    <property type="entry name" value="Omp85"/>
    <property type="match status" value="1"/>
</dbReference>
<dbReference type="InterPro" id="IPR023707">
    <property type="entry name" value="OM_assembly_BamA"/>
</dbReference>
<dbReference type="GO" id="GO:0051205">
    <property type="term" value="P:protein insertion into membrane"/>
    <property type="evidence" value="ECO:0007669"/>
    <property type="project" value="UniProtKB-UniRule"/>
</dbReference>
<comment type="similarity">
    <text evidence="8">Belongs to the BamA family.</text>
</comment>
<dbReference type="InterPro" id="IPR034746">
    <property type="entry name" value="POTRA"/>
</dbReference>
<dbReference type="PANTHER" id="PTHR12815">
    <property type="entry name" value="SORTING AND ASSEMBLY MACHINERY SAMM50 PROTEIN FAMILY MEMBER"/>
    <property type="match status" value="1"/>
</dbReference>
<comment type="subcellular location">
    <subcellularLocation>
        <location evidence="8">Cell outer membrane</location>
    </subcellularLocation>
    <subcellularLocation>
        <location evidence="1">Membrane</location>
    </subcellularLocation>
</comment>
<keyword evidence="13" id="KW-1185">Reference proteome</keyword>
<feature type="chain" id="PRO_5033190819" description="Outer membrane protein assembly factor BamA" evidence="8">
    <location>
        <begin position="24"/>
        <end position="763"/>
    </location>
</feature>
<dbReference type="Gene3D" id="3.10.20.310">
    <property type="entry name" value="membrane protein fhac"/>
    <property type="match status" value="5"/>
</dbReference>
<feature type="signal peptide" evidence="8">
    <location>
        <begin position="1"/>
        <end position="23"/>
    </location>
</feature>